<dbReference type="InterPro" id="IPR051629">
    <property type="entry name" value="Sulfite_efflux_TDT"/>
</dbReference>
<feature type="transmembrane region" description="Helical" evidence="8">
    <location>
        <begin position="214"/>
        <end position="233"/>
    </location>
</feature>
<comment type="caution">
    <text evidence="9">The sequence shown here is derived from an EMBL/GenBank/DDBJ whole genome shotgun (WGS) entry which is preliminary data.</text>
</comment>
<dbReference type="GO" id="GO:0005886">
    <property type="term" value="C:plasma membrane"/>
    <property type="evidence" value="ECO:0007669"/>
    <property type="project" value="UniProtKB-SubCell"/>
</dbReference>
<dbReference type="InterPro" id="IPR004695">
    <property type="entry name" value="SLAC1/Mae1/Ssu1/TehA"/>
</dbReference>
<dbReference type="Gene3D" id="1.50.10.150">
    <property type="entry name" value="Voltage-dependent anion channel"/>
    <property type="match status" value="1"/>
</dbReference>
<accession>A0A4R4ZVI6</accession>
<evidence type="ECO:0000256" key="1">
    <source>
        <dbReference type="ARBA" id="ARBA00004651"/>
    </source>
</evidence>
<reference evidence="9 10" key="1">
    <citation type="submission" date="2019-03" db="EMBL/GenBank/DDBJ databases">
        <title>Draft genome sequences of novel Actinobacteria.</title>
        <authorList>
            <person name="Sahin N."/>
            <person name="Ay H."/>
            <person name="Saygin H."/>
        </authorList>
    </citation>
    <scope>NUCLEOTIDE SEQUENCE [LARGE SCALE GENOMIC DNA]</scope>
    <source>
        <strain evidence="9 10">JCM 13523</strain>
    </source>
</reference>
<gene>
    <name evidence="9" type="ORF">E1263_02600</name>
</gene>
<evidence type="ECO:0000256" key="3">
    <source>
        <dbReference type="ARBA" id="ARBA00022448"/>
    </source>
</evidence>
<dbReference type="EMBL" id="SMKX01000004">
    <property type="protein sequence ID" value="TDD62915.1"/>
    <property type="molecule type" value="Genomic_DNA"/>
</dbReference>
<evidence type="ECO:0000313" key="10">
    <source>
        <dbReference type="Proteomes" id="UP000295124"/>
    </source>
</evidence>
<protein>
    <submittedName>
        <fullName evidence="9">C4-dicarboxylate ABC transporter</fullName>
    </submittedName>
</protein>
<dbReference type="InterPro" id="IPR038665">
    <property type="entry name" value="Voltage-dep_anion_channel_sf"/>
</dbReference>
<feature type="transmembrane region" description="Helical" evidence="8">
    <location>
        <begin position="38"/>
        <end position="56"/>
    </location>
</feature>
<feature type="transmembrane region" description="Helical" evidence="8">
    <location>
        <begin position="148"/>
        <end position="167"/>
    </location>
</feature>
<evidence type="ECO:0000256" key="7">
    <source>
        <dbReference type="ARBA" id="ARBA00023136"/>
    </source>
</evidence>
<dbReference type="PANTHER" id="PTHR31686">
    <property type="match status" value="1"/>
</dbReference>
<evidence type="ECO:0000256" key="8">
    <source>
        <dbReference type="SAM" id="Phobius"/>
    </source>
</evidence>
<dbReference type="RefSeq" id="WP_132164901.1">
    <property type="nucleotide sequence ID" value="NZ_SMKX01000004.1"/>
</dbReference>
<feature type="transmembrane region" description="Helical" evidence="8">
    <location>
        <begin position="12"/>
        <end position="32"/>
    </location>
</feature>
<feature type="transmembrane region" description="Helical" evidence="8">
    <location>
        <begin position="77"/>
        <end position="96"/>
    </location>
</feature>
<keyword evidence="4" id="KW-1003">Cell membrane</keyword>
<dbReference type="PANTHER" id="PTHR31686:SF1">
    <property type="entry name" value="SULFITE EFFLUX PUMP SSU1"/>
    <property type="match status" value="1"/>
</dbReference>
<organism evidence="9 10">
    <name type="scientific">Kribbella antibiotica</name>
    <dbReference type="NCBI Taxonomy" id="190195"/>
    <lineage>
        <taxon>Bacteria</taxon>
        <taxon>Bacillati</taxon>
        <taxon>Actinomycetota</taxon>
        <taxon>Actinomycetes</taxon>
        <taxon>Propionibacteriales</taxon>
        <taxon>Kribbellaceae</taxon>
        <taxon>Kribbella</taxon>
    </lineage>
</organism>
<keyword evidence="3" id="KW-0813">Transport</keyword>
<feature type="transmembrane region" description="Helical" evidence="8">
    <location>
        <begin position="316"/>
        <end position="336"/>
    </location>
</feature>
<dbReference type="Pfam" id="PF03595">
    <property type="entry name" value="SLAC1"/>
    <property type="match status" value="1"/>
</dbReference>
<evidence type="ECO:0000313" key="9">
    <source>
        <dbReference type="EMBL" id="TDD62915.1"/>
    </source>
</evidence>
<feature type="transmembrane region" description="Helical" evidence="8">
    <location>
        <begin position="291"/>
        <end position="310"/>
    </location>
</feature>
<feature type="transmembrane region" description="Helical" evidence="8">
    <location>
        <begin position="179"/>
        <end position="202"/>
    </location>
</feature>
<comment type="similarity">
    <text evidence="2">Belongs to the tellurite-resistance/dicarboxylate transporter (TDT) family.</text>
</comment>
<dbReference type="Proteomes" id="UP000295124">
    <property type="component" value="Unassembled WGS sequence"/>
</dbReference>
<evidence type="ECO:0000256" key="6">
    <source>
        <dbReference type="ARBA" id="ARBA00022989"/>
    </source>
</evidence>
<evidence type="ECO:0000256" key="2">
    <source>
        <dbReference type="ARBA" id="ARBA00008566"/>
    </source>
</evidence>
<feature type="transmembrane region" description="Helical" evidence="8">
    <location>
        <begin position="108"/>
        <end position="136"/>
    </location>
</feature>
<evidence type="ECO:0000256" key="4">
    <source>
        <dbReference type="ARBA" id="ARBA00022475"/>
    </source>
</evidence>
<proteinExistence type="inferred from homology"/>
<dbReference type="GO" id="GO:0055085">
    <property type="term" value="P:transmembrane transport"/>
    <property type="evidence" value="ECO:0007669"/>
    <property type="project" value="InterPro"/>
</dbReference>
<comment type="subcellular location">
    <subcellularLocation>
        <location evidence="1">Cell membrane</location>
        <topology evidence="1">Multi-pass membrane protein</topology>
    </subcellularLocation>
</comment>
<keyword evidence="6 8" id="KW-1133">Transmembrane helix</keyword>
<keyword evidence="7 8" id="KW-0472">Membrane</keyword>
<name>A0A4R4ZVI6_9ACTN</name>
<evidence type="ECO:0000256" key="5">
    <source>
        <dbReference type="ARBA" id="ARBA00022692"/>
    </source>
</evidence>
<dbReference type="OrthoDB" id="958273at2"/>
<dbReference type="AlphaFoldDB" id="A0A4R4ZVI6"/>
<sequence length="353" mass="37541">MTRFRYVGPNWYAVVMGTAIIPGAGIGLPHQFPGAVHVWQVFAVLAFMSLLVLVVARGIHWFAHTDQARAGLLDPAIAPFYACISLAFLAVGLVSWTVGHTFLPDGLAIGLSAVLWIIGTVVGIACAVGLTLLMIIKHDLAIAAAGPAWLLPPTDMMVSAAFAKPLLEHLDPGQGKSLLIIALYMMFGLDLLMTIVVLPLILHRLFVNGPLPIQATPALFIVIAPFGQGVNALGNLGDQAVRSGLPAPYAEGLQALSVVGGVPLMGFTLLWGAICLGLLAWAFTKGLKFSMAWWGIPFSWGTIVTGMTNISKHTEIGALSWFTVACYVVLAGLFLYGWPITIWRLITGKLPAA</sequence>
<keyword evidence="10" id="KW-1185">Reference proteome</keyword>
<feature type="transmembrane region" description="Helical" evidence="8">
    <location>
        <begin position="253"/>
        <end position="279"/>
    </location>
</feature>
<keyword evidence="5 8" id="KW-0812">Transmembrane</keyword>